<sequence length="446" mass="46640">MSRRVVITGLGPVSGLGLGIKENWAAVSEGRSAVKRIGMFDPSGFDCHVGGEIAELKVKKFVPKSYRKATKVMARDIEMAVVAADFAAKDAALNTPGTMDNGDQISYSGERISAQIGAGLIAADINELTMALADSKDEAGEFDIHKWGQEGMQSLTPLWLLKYLPNMLASHVAIIHDTQGPSNTITCGDSSSGLSIGESLRVIQRGSADAGFCGGAESKLNLMAYMRQELNGRLTKDLNGVGEAGGVVKVFDEDSSGTVLGEGGGIVVLEALEMYEAREKNAGHEPYAEVVGFGASQTVHKESRNLKTDPEGRAIASAIRAALNEGDVSADEIDVVYAYGSGIKAYDVGEAAALKKVFGERLSGMPIVTTKALVGNCGAGGGGFDVCIAAKSVKEGLIPAVVGREKPIEGMQGNSDSESKEIRYALVLSTGVGGQNTAILLKNHRA</sequence>
<dbReference type="AlphaFoldDB" id="A0A517YXI3"/>
<evidence type="ECO:0000313" key="6">
    <source>
        <dbReference type="Proteomes" id="UP000317369"/>
    </source>
</evidence>
<dbReference type="PANTHER" id="PTHR11712:SF336">
    <property type="entry name" value="3-OXOACYL-[ACYL-CARRIER-PROTEIN] SYNTHASE, MITOCHONDRIAL"/>
    <property type="match status" value="1"/>
</dbReference>
<dbReference type="SMART" id="SM00825">
    <property type="entry name" value="PKS_KS"/>
    <property type="match status" value="1"/>
</dbReference>
<dbReference type="GO" id="GO:0004315">
    <property type="term" value="F:3-oxoacyl-[acyl-carrier-protein] synthase activity"/>
    <property type="evidence" value="ECO:0007669"/>
    <property type="project" value="UniProtKB-EC"/>
</dbReference>
<reference evidence="5 6" key="1">
    <citation type="submission" date="2019-02" db="EMBL/GenBank/DDBJ databases">
        <title>Deep-cultivation of Planctomycetes and their phenomic and genomic characterization uncovers novel biology.</title>
        <authorList>
            <person name="Wiegand S."/>
            <person name="Jogler M."/>
            <person name="Boedeker C."/>
            <person name="Pinto D."/>
            <person name="Vollmers J."/>
            <person name="Rivas-Marin E."/>
            <person name="Kohn T."/>
            <person name="Peeters S.H."/>
            <person name="Heuer A."/>
            <person name="Rast P."/>
            <person name="Oberbeckmann S."/>
            <person name="Bunk B."/>
            <person name="Jeske O."/>
            <person name="Meyerdierks A."/>
            <person name="Storesund J.E."/>
            <person name="Kallscheuer N."/>
            <person name="Luecker S."/>
            <person name="Lage O.M."/>
            <person name="Pohl T."/>
            <person name="Merkel B.J."/>
            <person name="Hornburger P."/>
            <person name="Mueller R.-W."/>
            <person name="Bruemmer F."/>
            <person name="Labrenz M."/>
            <person name="Spormann A.M."/>
            <person name="Op den Camp H."/>
            <person name="Overmann J."/>
            <person name="Amann R."/>
            <person name="Jetten M.S.M."/>
            <person name="Mascher T."/>
            <person name="Medema M.H."/>
            <person name="Devos D.P."/>
            <person name="Kaster A.-K."/>
            <person name="Ovreas L."/>
            <person name="Rohde M."/>
            <person name="Galperin M.Y."/>
            <person name="Jogler C."/>
        </authorList>
    </citation>
    <scope>NUCLEOTIDE SEQUENCE [LARGE SCALE GENOMIC DNA]</scope>
    <source>
        <strain evidence="5 6">KS4</strain>
    </source>
</reference>
<dbReference type="EMBL" id="CP036425">
    <property type="protein sequence ID" value="QDU34938.1"/>
    <property type="molecule type" value="Genomic_DNA"/>
</dbReference>
<keyword evidence="2 3" id="KW-0808">Transferase</keyword>
<dbReference type="Pfam" id="PF00109">
    <property type="entry name" value="ketoacyl-synt"/>
    <property type="match status" value="1"/>
</dbReference>
<comment type="similarity">
    <text evidence="1 3">Belongs to the thiolase-like superfamily. Beta-ketoacyl-ACP synthases family.</text>
</comment>
<feature type="domain" description="Ketosynthase family 3 (KS3)" evidence="4">
    <location>
        <begin position="2"/>
        <end position="443"/>
    </location>
</feature>
<proteinExistence type="inferred from homology"/>
<keyword evidence="6" id="KW-1185">Reference proteome</keyword>
<gene>
    <name evidence="5" type="primary">fabF_3</name>
    <name evidence="5" type="ORF">KS4_30150</name>
</gene>
<dbReference type="InterPro" id="IPR000794">
    <property type="entry name" value="Beta-ketoacyl_synthase"/>
</dbReference>
<dbReference type="GO" id="GO:0005829">
    <property type="term" value="C:cytosol"/>
    <property type="evidence" value="ECO:0007669"/>
    <property type="project" value="TreeGrafter"/>
</dbReference>
<evidence type="ECO:0000259" key="4">
    <source>
        <dbReference type="PROSITE" id="PS52004"/>
    </source>
</evidence>
<dbReference type="GO" id="GO:0006633">
    <property type="term" value="P:fatty acid biosynthetic process"/>
    <property type="evidence" value="ECO:0007669"/>
    <property type="project" value="TreeGrafter"/>
</dbReference>
<evidence type="ECO:0000313" key="5">
    <source>
        <dbReference type="EMBL" id="QDU34938.1"/>
    </source>
</evidence>
<protein>
    <submittedName>
        <fullName evidence="5">3-oxoacyl-[acyl-carrier-protein] synthase 2</fullName>
        <ecNumber evidence="5">2.3.1.179</ecNumber>
    </submittedName>
</protein>
<dbReference type="EC" id="2.3.1.179" evidence="5"/>
<dbReference type="InterPro" id="IPR014031">
    <property type="entry name" value="Ketoacyl_synth_C"/>
</dbReference>
<dbReference type="InterPro" id="IPR020841">
    <property type="entry name" value="PKS_Beta-ketoAc_synthase_dom"/>
</dbReference>
<dbReference type="SUPFAM" id="SSF53901">
    <property type="entry name" value="Thiolase-like"/>
    <property type="match status" value="2"/>
</dbReference>
<organism evidence="5 6">
    <name type="scientific">Poriferisphaera corsica</name>
    <dbReference type="NCBI Taxonomy" id="2528020"/>
    <lineage>
        <taxon>Bacteria</taxon>
        <taxon>Pseudomonadati</taxon>
        <taxon>Planctomycetota</taxon>
        <taxon>Phycisphaerae</taxon>
        <taxon>Phycisphaerales</taxon>
        <taxon>Phycisphaeraceae</taxon>
        <taxon>Poriferisphaera</taxon>
    </lineage>
</organism>
<dbReference type="Gene3D" id="3.40.47.10">
    <property type="match status" value="1"/>
</dbReference>
<evidence type="ECO:0000256" key="2">
    <source>
        <dbReference type="ARBA" id="ARBA00022679"/>
    </source>
</evidence>
<dbReference type="PROSITE" id="PS52004">
    <property type="entry name" value="KS3_2"/>
    <property type="match status" value="1"/>
</dbReference>
<name>A0A517YXI3_9BACT</name>
<accession>A0A517YXI3</accession>
<dbReference type="KEGG" id="pcor:KS4_30150"/>
<dbReference type="PANTHER" id="PTHR11712">
    <property type="entry name" value="POLYKETIDE SYNTHASE-RELATED"/>
    <property type="match status" value="1"/>
</dbReference>
<dbReference type="InterPro" id="IPR014030">
    <property type="entry name" value="Ketoacyl_synth_N"/>
</dbReference>
<dbReference type="InterPro" id="IPR016039">
    <property type="entry name" value="Thiolase-like"/>
</dbReference>
<evidence type="ECO:0000256" key="3">
    <source>
        <dbReference type="RuleBase" id="RU003694"/>
    </source>
</evidence>
<dbReference type="Pfam" id="PF02801">
    <property type="entry name" value="Ketoacyl-synt_C"/>
    <property type="match status" value="1"/>
</dbReference>
<dbReference type="RefSeq" id="WP_145079502.1">
    <property type="nucleotide sequence ID" value="NZ_CP036425.1"/>
</dbReference>
<evidence type="ECO:0000256" key="1">
    <source>
        <dbReference type="ARBA" id="ARBA00008467"/>
    </source>
</evidence>
<keyword evidence="5" id="KW-0012">Acyltransferase</keyword>
<dbReference type="OrthoDB" id="292158at2"/>
<dbReference type="Proteomes" id="UP000317369">
    <property type="component" value="Chromosome"/>
</dbReference>